<dbReference type="EMBL" id="DSUJ01000011">
    <property type="protein sequence ID" value="HFI92596.1"/>
    <property type="molecule type" value="Genomic_DNA"/>
</dbReference>
<gene>
    <name evidence="1" type="ORF">ENS31_13845</name>
</gene>
<dbReference type="AlphaFoldDB" id="A0A7V3E849"/>
<accession>A0A7V3E849</accession>
<proteinExistence type="predicted"/>
<reference evidence="1" key="1">
    <citation type="journal article" date="2020" name="mSystems">
        <title>Genome- and Community-Level Interaction Insights into Carbon Utilization and Element Cycling Functions of Hydrothermarchaeota in Hydrothermal Sediment.</title>
        <authorList>
            <person name="Zhou Z."/>
            <person name="Liu Y."/>
            <person name="Xu W."/>
            <person name="Pan J."/>
            <person name="Luo Z.H."/>
            <person name="Li M."/>
        </authorList>
    </citation>
    <scope>NUCLEOTIDE SEQUENCE [LARGE SCALE GENOMIC DNA]</scope>
    <source>
        <strain evidence="1">SpSt-479</strain>
    </source>
</reference>
<evidence type="ECO:0000313" key="1">
    <source>
        <dbReference type="EMBL" id="HFI92596.1"/>
    </source>
</evidence>
<sequence length="189" mass="21944">MESWIAFVALVVSIIVGISQYISNKKANEASDLANKIQLQQNEFDIKKGEILLLGLTGRYFILVINNWEENGKMRKDKLSIKKYLAGLKSLDRDFNELLGNTFYINLLEVYPDINLLLVSLRSEIIDKEENINPGVDGKTFDLFYNLYFSLKSNIKYSRSFDSNYYKHIDEAANFLKVELDKLRLRNIK</sequence>
<comment type="caution">
    <text evidence="1">The sequence shown here is derived from an EMBL/GenBank/DDBJ whole genome shotgun (WGS) entry which is preliminary data.</text>
</comment>
<protein>
    <submittedName>
        <fullName evidence="1">Uncharacterized protein</fullName>
    </submittedName>
</protein>
<name>A0A7V3E849_9BACT</name>
<organism evidence="1">
    <name type="scientific">Ignavibacterium album</name>
    <dbReference type="NCBI Taxonomy" id="591197"/>
    <lineage>
        <taxon>Bacteria</taxon>
        <taxon>Pseudomonadati</taxon>
        <taxon>Ignavibacteriota</taxon>
        <taxon>Ignavibacteria</taxon>
        <taxon>Ignavibacteriales</taxon>
        <taxon>Ignavibacteriaceae</taxon>
        <taxon>Ignavibacterium</taxon>
    </lineage>
</organism>